<keyword evidence="1" id="KW-0732">Signal</keyword>
<protein>
    <submittedName>
        <fullName evidence="2">Putative secreted peptide</fullName>
    </submittedName>
</protein>
<evidence type="ECO:0000256" key="1">
    <source>
        <dbReference type="SAM" id="SignalP"/>
    </source>
</evidence>
<reference evidence="2" key="1">
    <citation type="submission" date="2018-01" db="EMBL/GenBank/DDBJ databases">
        <title>An insight into the sialome of Amazonian anophelines.</title>
        <authorList>
            <person name="Ribeiro J.M."/>
            <person name="Scarpassa V."/>
            <person name="Calvo E."/>
        </authorList>
    </citation>
    <scope>NUCLEOTIDE SEQUENCE</scope>
    <source>
        <tissue evidence="2">Salivary glands</tissue>
    </source>
</reference>
<name>A0A2M3ZQY1_9DIPT</name>
<feature type="signal peptide" evidence="1">
    <location>
        <begin position="1"/>
        <end position="22"/>
    </location>
</feature>
<evidence type="ECO:0000313" key="2">
    <source>
        <dbReference type="EMBL" id="MBW30964.1"/>
    </source>
</evidence>
<dbReference type="AlphaFoldDB" id="A0A2M3ZQY1"/>
<feature type="chain" id="PRO_5014960467" evidence="1">
    <location>
        <begin position="23"/>
        <end position="74"/>
    </location>
</feature>
<proteinExistence type="predicted"/>
<dbReference type="EMBL" id="GGFM01010213">
    <property type="protein sequence ID" value="MBW30964.1"/>
    <property type="molecule type" value="Transcribed_RNA"/>
</dbReference>
<sequence length="74" mass="8887">MMLRFLLLFHATRHLWYRPVDGRVLGQIRQILRQIDRHRFRRIEGPRPERQLRHDDGDGDGTVLEKRLGRGGFV</sequence>
<organism evidence="2">
    <name type="scientific">Anopheles braziliensis</name>
    <dbReference type="NCBI Taxonomy" id="58242"/>
    <lineage>
        <taxon>Eukaryota</taxon>
        <taxon>Metazoa</taxon>
        <taxon>Ecdysozoa</taxon>
        <taxon>Arthropoda</taxon>
        <taxon>Hexapoda</taxon>
        <taxon>Insecta</taxon>
        <taxon>Pterygota</taxon>
        <taxon>Neoptera</taxon>
        <taxon>Endopterygota</taxon>
        <taxon>Diptera</taxon>
        <taxon>Nematocera</taxon>
        <taxon>Culicoidea</taxon>
        <taxon>Culicidae</taxon>
        <taxon>Anophelinae</taxon>
        <taxon>Anopheles</taxon>
    </lineage>
</organism>
<accession>A0A2M3ZQY1</accession>